<accession>A0A6C0LE42</accession>
<dbReference type="InterPro" id="IPR001623">
    <property type="entry name" value="DnaJ_domain"/>
</dbReference>
<dbReference type="SUPFAM" id="SSF46565">
    <property type="entry name" value="Chaperone J-domain"/>
    <property type="match status" value="1"/>
</dbReference>
<dbReference type="Gene3D" id="1.10.287.110">
    <property type="entry name" value="DnaJ domain"/>
    <property type="match status" value="1"/>
</dbReference>
<dbReference type="GO" id="GO:0005829">
    <property type="term" value="C:cytosol"/>
    <property type="evidence" value="ECO:0007669"/>
    <property type="project" value="TreeGrafter"/>
</dbReference>
<name>A0A6C0LE42_9ZZZZ</name>
<dbReference type="AlphaFoldDB" id="A0A6C0LE42"/>
<dbReference type="CDD" id="cd06257">
    <property type="entry name" value="DnaJ"/>
    <property type="match status" value="1"/>
</dbReference>
<dbReference type="InterPro" id="IPR036869">
    <property type="entry name" value="J_dom_sf"/>
</dbReference>
<evidence type="ECO:0000256" key="1">
    <source>
        <dbReference type="ARBA" id="ARBA00022723"/>
    </source>
</evidence>
<keyword evidence="5" id="KW-0143">Chaperone</keyword>
<keyword evidence="4" id="KW-0862">Zinc</keyword>
<evidence type="ECO:0000256" key="2">
    <source>
        <dbReference type="ARBA" id="ARBA00022737"/>
    </source>
</evidence>
<dbReference type="Gene3D" id="2.60.260.20">
    <property type="entry name" value="Urease metallochaperone UreE, N-terminal domain"/>
    <property type="match status" value="2"/>
</dbReference>
<dbReference type="PROSITE" id="PS00636">
    <property type="entry name" value="DNAJ_1"/>
    <property type="match status" value="1"/>
</dbReference>
<dbReference type="Pfam" id="PF00226">
    <property type="entry name" value="DnaJ"/>
    <property type="match status" value="1"/>
</dbReference>
<dbReference type="EMBL" id="MN740473">
    <property type="protein sequence ID" value="QHU28640.1"/>
    <property type="molecule type" value="Genomic_DNA"/>
</dbReference>
<keyword evidence="3" id="KW-0863">Zinc-finger</keyword>
<dbReference type="PROSITE" id="PS50076">
    <property type="entry name" value="DNAJ_2"/>
    <property type="match status" value="1"/>
</dbReference>
<dbReference type="GO" id="GO:0051082">
    <property type="term" value="F:unfolded protein binding"/>
    <property type="evidence" value="ECO:0007669"/>
    <property type="project" value="InterPro"/>
</dbReference>
<dbReference type="SMART" id="SM00271">
    <property type="entry name" value="DnaJ"/>
    <property type="match status" value="1"/>
</dbReference>
<evidence type="ECO:0000256" key="4">
    <source>
        <dbReference type="ARBA" id="ARBA00022833"/>
    </source>
</evidence>
<protein>
    <recommendedName>
        <fullName evidence="6">J domain-containing protein</fullName>
    </recommendedName>
</protein>
<dbReference type="PANTHER" id="PTHR24078">
    <property type="entry name" value="DNAJ HOMOLOG SUBFAMILY C MEMBER"/>
    <property type="match status" value="1"/>
</dbReference>
<dbReference type="GO" id="GO:0051087">
    <property type="term" value="F:protein-folding chaperone binding"/>
    <property type="evidence" value="ECO:0007669"/>
    <property type="project" value="TreeGrafter"/>
</dbReference>
<dbReference type="InterPro" id="IPR002939">
    <property type="entry name" value="DnaJ_C"/>
</dbReference>
<sequence>MNTNYYETLGVPETANADDIKKAYRRLSLKYHPDKNRDRPESVEMFQKISSAYEVLGDASKKQEYDMSRKNPFQRMQTHGHGQEFDNINIDELFSNLFFGGQQNPFFGAGMHHDMGMNSFGGLGGGMPNIRIFRNGMPVNMGPEKPAPIIKTVLISMSQVLNGAKIPVEIERWIMESNNKIFETVTLYVDIFKGIDQNEVILLQNEGNAAHPTCKGDVKIFVKIENNSSFIRNGLDLILEHTISLKEALCGFMYELKHLNGRVYTINNKSGNIITPEFKKVIPNMGLTRENHVGNLILHFHVDFPASLTPEQIIKLSEILI</sequence>
<dbReference type="GO" id="GO:0006457">
    <property type="term" value="P:protein folding"/>
    <property type="evidence" value="ECO:0007669"/>
    <property type="project" value="InterPro"/>
</dbReference>
<evidence type="ECO:0000259" key="6">
    <source>
        <dbReference type="PROSITE" id="PS50076"/>
    </source>
</evidence>
<proteinExistence type="predicted"/>
<keyword evidence="2" id="KW-0677">Repeat</keyword>
<organism evidence="7">
    <name type="scientific">viral metagenome</name>
    <dbReference type="NCBI Taxonomy" id="1070528"/>
    <lineage>
        <taxon>unclassified sequences</taxon>
        <taxon>metagenomes</taxon>
        <taxon>organismal metagenomes</taxon>
    </lineage>
</organism>
<dbReference type="PRINTS" id="PR00625">
    <property type="entry name" value="JDOMAIN"/>
</dbReference>
<feature type="domain" description="J" evidence="6">
    <location>
        <begin position="4"/>
        <end position="69"/>
    </location>
</feature>
<dbReference type="SUPFAM" id="SSF49493">
    <property type="entry name" value="HSP40/DnaJ peptide-binding domain"/>
    <property type="match status" value="2"/>
</dbReference>
<dbReference type="GO" id="GO:0008270">
    <property type="term" value="F:zinc ion binding"/>
    <property type="evidence" value="ECO:0007669"/>
    <property type="project" value="UniProtKB-KW"/>
</dbReference>
<evidence type="ECO:0000256" key="5">
    <source>
        <dbReference type="ARBA" id="ARBA00023186"/>
    </source>
</evidence>
<dbReference type="FunFam" id="2.60.260.20:FF:000003">
    <property type="entry name" value="DnaJ subfamily A member 2"/>
    <property type="match status" value="1"/>
</dbReference>
<keyword evidence="1" id="KW-0479">Metal-binding</keyword>
<dbReference type="InterPro" id="IPR008971">
    <property type="entry name" value="HSP40/DnaJ_pept-bd"/>
</dbReference>
<dbReference type="CDD" id="cd10747">
    <property type="entry name" value="DnaJ_C"/>
    <property type="match status" value="1"/>
</dbReference>
<dbReference type="InterPro" id="IPR051339">
    <property type="entry name" value="DnaJ_subfamily_B"/>
</dbReference>
<dbReference type="Pfam" id="PF01556">
    <property type="entry name" value="DnaJ_C"/>
    <property type="match status" value="1"/>
</dbReference>
<reference evidence="7" key="1">
    <citation type="journal article" date="2020" name="Nature">
        <title>Giant virus diversity and host interactions through global metagenomics.</title>
        <authorList>
            <person name="Schulz F."/>
            <person name="Roux S."/>
            <person name="Paez-Espino D."/>
            <person name="Jungbluth S."/>
            <person name="Walsh D.A."/>
            <person name="Denef V.J."/>
            <person name="McMahon K.D."/>
            <person name="Konstantinidis K.T."/>
            <person name="Eloe-Fadrosh E.A."/>
            <person name="Kyrpides N.C."/>
            <person name="Woyke T."/>
        </authorList>
    </citation>
    <scope>NUCLEOTIDE SEQUENCE</scope>
    <source>
        <strain evidence="7">GVMAG-M-3300027770-73</strain>
    </source>
</reference>
<evidence type="ECO:0000256" key="3">
    <source>
        <dbReference type="ARBA" id="ARBA00022771"/>
    </source>
</evidence>
<evidence type="ECO:0000313" key="7">
    <source>
        <dbReference type="EMBL" id="QHU28640.1"/>
    </source>
</evidence>
<dbReference type="InterPro" id="IPR018253">
    <property type="entry name" value="DnaJ_domain_CS"/>
</dbReference>
<dbReference type="PANTHER" id="PTHR24078:SF553">
    <property type="entry name" value="DNAJ HOMOLOG SUBFAMILY B MEMBER 5"/>
    <property type="match status" value="1"/>
</dbReference>